<dbReference type="Proteomes" id="UP000559256">
    <property type="component" value="Unassembled WGS sequence"/>
</dbReference>
<keyword evidence="1" id="KW-0812">Transmembrane</keyword>
<proteinExistence type="predicted"/>
<evidence type="ECO:0000313" key="4">
    <source>
        <dbReference type="EMBL" id="KAF5369368.1"/>
    </source>
</evidence>
<evidence type="ECO:0008006" key="6">
    <source>
        <dbReference type="Google" id="ProtNLM"/>
    </source>
</evidence>
<dbReference type="InterPro" id="IPR057688">
    <property type="entry name" value="DUF7928"/>
</dbReference>
<keyword evidence="1" id="KW-1133">Transmembrane helix</keyword>
<feature type="transmembrane region" description="Helical" evidence="1">
    <location>
        <begin position="222"/>
        <end position="251"/>
    </location>
</feature>
<comment type="caution">
    <text evidence="4">The sequence shown here is derived from an EMBL/GenBank/DDBJ whole genome shotgun (WGS) entry which is preliminary data.</text>
</comment>
<dbReference type="EMBL" id="JAACJM010000013">
    <property type="protein sequence ID" value="KAF5369368.1"/>
    <property type="molecule type" value="Genomic_DNA"/>
</dbReference>
<feature type="transmembrane region" description="Helical" evidence="1">
    <location>
        <begin position="619"/>
        <end position="640"/>
    </location>
</feature>
<evidence type="ECO:0000313" key="5">
    <source>
        <dbReference type="Proteomes" id="UP000559256"/>
    </source>
</evidence>
<reference evidence="4 5" key="1">
    <citation type="journal article" date="2020" name="ISME J.">
        <title>Uncovering the hidden diversity of litter-decomposition mechanisms in mushroom-forming fungi.</title>
        <authorList>
            <person name="Floudas D."/>
            <person name="Bentzer J."/>
            <person name="Ahren D."/>
            <person name="Johansson T."/>
            <person name="Persson P."/>
            <person name="Tunlid A."/>
        </authorList>
    </citation>
    <scope>NUCLEOTIDE SEQUENCE [LARGE SCALE GENOMIC DNA]</scope>
    <source>
        <strain evidence="4 5">CBS 291.85</strain>
    </source>
</reference>
<accession>A0A8H5LTW1</accession>
<evidence type="ECO:0000259" key="3">
    <source>
        <dbReference type="Pfam" id="PF25550"/>
    </source>
</evidence>
<dbReference type="PANTHER" id="PTHR35408:SF3">
    <property type="entry name" value="GLYCOSYLTRANSFERASE 2-LIKE DOMAIN-CONTAINING PROTEIN"/>
    <property type="match status" value="1"/>
</dbReference>
<evidence type="ECO:0000256" key="1">
    <source>
        <dbReference type="SAM" id="Phobius"/>
    </source>
</evidence>
<name>A0A8H5LTW1_9AGAR</name>
<keyword evidence="1" id="KW-0472">Membrane</keyword>
<feature type="transmembrane region" description="Helical" evidence="1">
    <location>
        <begin position="745"/>
        <end position="766"/>
    </location>
</feature>
<feature type="transmembrane region" description="Helical" evidence="1">
    <location>
        <begin position="778"/>
        <end position="802"/>
    </location>
</feature>
<dbReference type="PANTHER" id="PTHR35408">
    <property type="entry name" value="CHROMOSOME 15, WHOLE GENOME SHOTGUN SEQUENCE"/>
    <property type="match status" value="1"/>
</dbReference>
<dbReference type="AlphaFoldDB" id="A0A8H5LTW1"/>
<organism evidence="4 5">
    <name type="scientific">Tetrapyrgos nigripes</name>
    <dbReference type="NCBI Taxonomy" id="182062"/>
    <lineage>
        <taxon>Eukaryota</taxon>
        <taxon>Fungi</taxon>
        <taxon>Dikarya</taxon>
        <taxon>Basidiomycota</taxon>
        <taxon>Agaricomycotina</taxon>
        <taxon>Agaricomycetes</taxon>
        <taxon>Agaricomycetidae</taxon>
        <taxon>Agaricales</taxon>
        <taxon>Marasmiineae</taxon>
        <taxon>Marasmiaceae</taxon>
        <taxon>Tetrapyrgos</taxon>
    </lineage>
</organism>
<dbReference type="Pfam" id="PF25550">
    <property type="entry name" value="DUF7928"/>
    <property type="match status" value="1"/>
</dbReference>
<keyword evidence="5" id="KW-1185">Reference proteome</keyword>
<feature type="transmembrane region" description="Helical" evidence="1">
    <location>
        <begin position="652"/>
        <end position="673"/>
    </location>
</feature>
<dbReference type="Pfam" id="PF13632">
    <property type="entry name" value="Glyco_trans_2_3"/>
    <property type="match status" value="1"/>
</dbReference>
<dbReference type="OrthoDB" id="38531at2759"/>
<feature type="transmembrane region" description="Helical" evidence="1">
    <location>
        <begin position="693"/>
        <end position="716"/>
    </location>
</feature>
<dbReference type="InterPro" id="IPR001173">
    <property type="entry name" value="Glyco_trans_2-like"/>
</dbReference>
<gene>
    <name evidence="4" type="ORF">D9758_002569</name>
</gene>
<dbReference type="InterPro" id="IPR029044">
    <property type="entry name" value="Nucleotide-diphossugar_trans"/>
</dbReference>
<feature type="domain" description="Glycosyltransferase 2-like" evidence="2">
    <location>
        <begin position="410"/>
        <end position="634"/>
    </location>
</feature>
<sequence length="807" mass="91431">MLYSKDTVDEDILLQIYSNTKTSTAVWLRTDDGQFKSRPDNPESLLPFLDGIRFLDPAVALRLQSPAVRASISAVPVSETEWCFDSIHVQLLQSIDELSLADRAQHAAFVREQNCLVIWRDDVNEIIELCRTVEAKLDEFVEHLHKYSTIPTPYTNHPRDSLTVTEKSSWSSSEIGQKRDHRPLVLLAPIYTGLAIALAVYFGSTGVKVLFQEYAVDGQRQRFALCSTLPFTVAVGLFFCLQLINGLAMLFGPIYQYTRNSLYFSAIKPSPNPIVDNRLPHITVHLPVYKESLEETMYLLSTKDAERRIAFYAKHDIGWVARPLHSKSPGGFKRPGQFKKASNLNYGLALAMKLEKHLSLLQRLGEKDSSTGVSLEERALKAAIEETYNETGNRFKPWAENGKQLKVGEIVLLVDSDTVIPEDCFRDAAREMADSPEVAIIQHESGVLQVIHHYFENGIAHFTHRINRCISFGCANGDVAPFVGHNAFLRWSAIQEVSFIDRPVGKHAEQLQGYRQAGVRKFYSETTVSEDMDLSLRLLEKGYVVRWATYANGGFKEGVSLTLTDEVARFQKYACGCNEILFNPLFRWPINGPINKRIRKFLWSNAPVHYKFSVLAYMFSYYGIAASALISIFNYFYLGLAPSVDRFYHKSFEVLLACLVVFPAFGNVSYIVLEWRLGRKDLLKVVYDQMRWLAFFLLFFGGITFHISVAILAHLFSIKMTWTSTGKEVKASNLWKEILHTIKHFWYSLIISGGFIAVIVVFNSDAVPDDWRIRAMDWGGVVPVAVVAGCSILMPIVLSPWITKLVY</sequence>
<protein>
    <recommendedName>
        <fullName evidence="6">Glycosyltransferase 2-like domain-containing protein</fullName>
    </recommendedName>
</protein>
<feature type="transmembrane region" description="Helical" evidence="1">
    <location>
        <begin position="184"/>
        <end position="202"/>
    </location>
</feature>
<dbReference type="SUPFAM" id="SSF53448">
    <property type="entry name" value="Nucleotide-diphospho-sugar transferases"/>
    <property type="match status" value="1"/>
</dbReference>
<evidence type="ECO:0000259" key="2">
    <source>
        <dbReference type="Pfam" id="PF13632"/>
    </source>
</evidence>
<dbReference type="Gene3D" id="3.90.550.10">
    <property type="entry name" value="Spore Coat Polysaccharide Biosynthesis Protein SpsA, Chain A"/>
    <property type="match status" value="1"/>
</dbReference>
<feature type="domain" description="DUF7928" evidence="3">
    <location>
        <begin position="19"/>
        <end position="141"/>
    </location>
</feature>